<reference evidence="2 3" key="1">
    <citation type="submission" date="2018-08" db="EMBL/GenBank/DDBJ databases">
        <title>Fibrisoma montanum sp. nov., isolated from Danxia mountain soil.</title>
        <authorList>
            <person name="Huang Y."/>
        </authorList>
    </citation>
    <scope>NUCLEOTIDE SEQUENCE [LARGE SCALE GENOMIC DNA]</scope>
    <source>
        <strain evidence="2 3">HYT19</strain>
    </source>
</reference>
<dbReference type="GO" id="GO:0005548">
    <property type="term" value="F:phospholipid transporter activity"/>
    <property type="evidence" value="ECO:0007669"/>
    <property type="project" value="TreeGrafter"/>
</dbReference>
<keyword evidence="1" id="KW-1133">Transmembrane helix</keyword>
<dbReference type="EMBL" id="QXED01000002">
    <property type="protein sequence ID" value="RIV25051.1"/>
    <property type="molecule type" value="Genomic_DNA"/>
</dbReference>
<keyword evidence="3" id="KW-1185">Reference proteome</keyword>
<feature type="transmembrane region" description="Helical" evidence="1">
    <location>
        <begin position="201"/>
        <end position="227"/>
    </location>
</feature>
<evidence type="ECO:0000313" key="2">
    <source>
        <dbReference type="EMBL" id="RIV25051.1"/>
    </source>
</evidence>
<sequence>MESTTTKPEEAATEKPVVSRRLDRVFLELYNVAVFVGRFFKEVLVPPYEGREIIRQFFEVGYKSLGLISLTGFITGIVFTNQSRPSLAEFGATSWLPSLIAIAIVRALAPLVTALIASGKVGSNIGAELGSMKVTEQIDAMEVSATNPYKFLVVSRVLATTFMIPTLTMYTIFVAMVGAFINVNANEATSFPAFIEQFFGAITYLDVFSSVIKSFVFGFTIGMVGCYKGYHSSKGTEGVGKAANSSVVTSMFLVFIEELLALQIVAALRAV</sequence>
<dbReference type="AlphaFoldDB" id="A0A418ME45"/>
<accession>A0A418ME45</accession>
<dbReference type="Proteomes" id="UP000283523">
    <property type="component" value="Unassembled WGS sequence"/>
</dbReference>
<comment type="caution">
    <text evidence="2">The sequence shown here is derived from an EMBL/GenBank/DDBJ whole genome shotgun (WGS) entry which is preliminary data.</text>
</comment>
<keyword evidence="1" id="KW-0812">Transmembrane</keyword>
<feature type="transmembrane region" description="Helical" evidence="1">
    <location>
        <begin position="99"/>
        <end position="117"/>
    </location>
</feature>
<dbReference type="PANTHER" id="PTHR30188:SF4">
    <property type="entry name" value="PROTEIN TRIGALACTOSYLDIACYLGLYCEROL 1, CHLOROPLASTIC"/>
    <property type="match status" value="1"/>
</dbReference>
<organism evidence="2 3">
    <name type="scientific">Fibrisoma montanum</name>
    <dbReference type="NCBI Taxonomy" id="2305895"/>
    <lineage>
        <taxon>Bacteria</taxon>
        <taxon>Pseudomonadati</taxon>
        <taxon>Bacteroidota</taxon>
        <taxon>Cytophagia</taxon>
        <taxon>Cytophagales</taxon>
        <taxon>Spirosomataceae</taxon>
        <taxon>Fibrisoma</taxon>
    </lineage>
</organism>
<dbReference type="RefSeq" id="WP_119666937.1">
    <property type="nucleotide sequence ID" value="NZ_QXED01000002.1"/>
</dbReference>
<feature type="transmembrane region" description="Helical" evidence="1">
    <location>
        <begin position="60"/>
        <end position="79"/>
    </location>
</feature>
<evidence type="ECO:0000313" key="3">
    <source>
        <dbReference type="Proteomes" id="UP000283523"/>
    </source>
</evidence>
<name>A0A418ME45_9BACT</name>
<evidence type="ECO:0000256" key="1">
    <source>
        <dbReference type="SAM" id="Phobius"/>
    </source>
</evidence>
<protein>
    <submittedName>
        <fullName evidence="2">ABC transporter permease</fullName>
    </submittedName>
</protein>
<dbReference type="GO" id="GO:0043190">
    <property type="term" value="C:ATP-binding cassette (ABC) transporter complex"/>
    <property type="evidence" value="ECO:0007669"/>
    <property type="project" value="InterPro"/>
</dbReference>
<dbReference type="OrthoDB" id="9810518at2"/>
<proteinExistence type="predicted"/>
<keyword evidence="1" id="KW-0472">Membrane</keyword>
<feature type="transmembrane region" description="Helical" evidence="1">
    <location>
        <begin position="157"/>
        <end position="181"/>
    </location>
</feature>
<dbReference type="InterPro" id="IPR030802">
    <property type="entry name" value="Permease_MalE"/>
</dbReference>
<gene>
    <name evidence="2" type="ORF">DYU11_06955</name>
</gene>
<dbReference type="Pfam" id="PF02405">
    <property type="entry name" value="MlaE"/>
    <property type="match status" value="1"/>
</dbReference>
<dbReference type="PANTHER" id="PTHR30188">
    <property type="entry name" value="ABC TRANSPORTER PERMEASE PROTEIN-RELATED"/>
    <property type="match status" value="1"/>
</dbReference>